<keyword evidence="4" id="KW-1185">Reference proteome</keyword>
<dbReference type="InterPro" id="IPR007813">
    <property type="entry name" value="PilN"/>
</dbReference>
<dbReference type="OrthoDB" id="1707667at2"/>
<dbReference type="STRING" id="1121306.SAMN02745196_00633"/>
<sequence>MRDINFIKNYTSVVEKSQKKSGAPRYNTICTAIICIFIISIIALTLLLEFKAKNLNENLAQLENDIAGLNEVVVVKKTIVDLEKDVAIKTSVLDSASLNGMINTEILTSITASMPKDVKIKSYTGNASGELTLVGTSKKREDIAYFVYNLEEIGIFENTNLSNITAENEDKPADLKYNFNITLKVKK</sequence>
<protein>
    <submittedName>
        <fullName evidence="3">Tfp pilus assembly protein PilN</fullName>
    </submittedName>
</protein>
<evidence type="ECO:0000256" key="1">
    <source>
        <dbReference type="SAM" id="Coils"/>
    </source>
</evidence>
<keyword evidence="1" id="KW-0175">Coiled coil</keyword>
<reference evidence="3 4" key="1">
    <citation type="submission" date="2016-11" db="EMBL/GenBank/DDBJ databases">
        <authorList>
            <person name="Jaros S."/>
            <person name="Januszkiewicz K."/>
            <person name="Wedrychowicz H."/>
        </authorList>
    </citation>
    <scope>NUCLEOTIDE SEQUENCE [LARGE SCALE GENOMIC DNA]</scope>
    <source>
        <strain evidence="3 4">DSM 3089</strain>
    </source>
</reference>
<evidence type="ECO:0000256" key="2">
    <source>
        <dbReference type="SAM" id="Phobius"/>
    </source>
</evidence>
<dbReference type="EMBL" id="FQXP01000003">
    <property type="protein sequence ID" value="SHH51624.1"/>
    <property type="molecule type" value="Genomic_DNA"/>
</dbReference>
<keyword evidence="2" id="KW-0812">Transmembrane</keyword>
<dbReference type="InterPro" id="IPR052534">
    <property type="entry name" value="Extracell_DNA_Util/SecSys_Comp"/>
</dbReference>
<evidence type="ECO:0000313" key="3">
    <source>
        <dbReference type="EMBL" id="SHH51624.1"/>
    </source>
</evidence>
<proteinExistence type="predicted"/>
<dbReference type="Pfam" id="PF05137">
    <property type="entry name" value="PilN"/>
    <property type="match status" value="1"/>
</dbReference>
<feature type="coiled-coil region" evidence="1">
    <location>
        <begin position="45"/>
        <end position="72"/>
    </location>
</feature>
<dbReference type="PANTHER" id="PTHR40278">
    <property type="entry name" value="DNA UTILIZATION PROTEIN HOFN"/>
    <property type="match status" value="1"/>
</dbReference>
<dbReference type="PANTHER" id="PTHR40278:SF1">
    <property type="entry name" value="DNA UTILIZATION PROTEIN HOFN"/>
    <property type="match status" value="1"/>
</dbReference>
<organism evidence="3 4">
    <name type="scientific">Clostridium collagenovorans DSM 3089</name>
    <dbReference type="NCBI Taxonomy" id="1121306"/>
    <lineage>
        <taxon>Bacteria</taxon>
        <taxon>Bacillati</taxon>
        <taxon>Bacillota</taxon>
        <taxon>Clostridia</taxon>
        <taxon>Eubacteriales</taxon>
        <taxon>Clostridiaceae</taxon>
        <taxon>Clostridium</taxon>
    </lineage>
</organism>
<keyword evidence="2" id="KW-1133">Transmembrane helix</keyword>
<dbReference type="RefSeq" id="WP_072829959.1">
    <property type="nucleotide sequence ID" value="NZ_FQXP01000003.1"/>
</dbReference>
<dbReference type="AlphaFoldDB" id="A0A1M5TLN1"/>
<dbReference type="Proteomes" id="UP000184526">
    <property type="component" value="Unassembled WGS sequence"/>
</dbReference>
<name>A0A1M5TLN1_9CLOT</name>
<evidence type="ECO:0000313" key="4">
    <source>
        <dbReference type="Proteomes" id="UP000184526"/>
    </source>
</evidence>
<gene>
    <name evidence="3" type="ORF">SAMN02745196_00633</name>
</gene>
<feature type="transmembrane region" description="Helical" evidence="2">
    <location>
        <begin position="26"/>
        <end position="48"/>
    </location>
</feature>
<keyword evidence="2" id="KW-0472">Membrane</keyword>
<accession>A0A1M5TLN1</accession>